<evidence type="ECO:0000313" key="3">
    <source>
        <dbReference type="EMBL" id="NVO56518.1"/>
    </source>
</evidence>
<reference evidence="3 4" key="1">
    <citation type="submission" date="2020-06" db="EMBL/GenBank/DDBJ databases">
        <authorList>
            <person name="Cao W.R."/>
        </authorList>
    </citation>
    <scope>NUCLEOTIDE SEQUENCE [LARGE SCALE GENOMIC DNA]</scope>
    <source>
        <strain evidence="3 4">B1Z28</strain>
    </source>
</reference>
<feature type="domain" description="DSBA-like thioredoxin" evidence="2">
    <location>
        <begin position="4"/>
        <end position="188"/>
    </location>
</feature>
<dbReference type="PIRSF" id="PIRSF006386">
    <property type="entry name" value="HCCAis_GSTk"/>
    <property type="match status" value="1"/>
</dbReference>
<dbReference type="CDD" id="cd03022">
    <property type="entry name" value="DsbA_HCCA_Iso"/>
    <property type="match status" value="1"/>
</dbReference>
<dbReference type="Proteomes" id="UP000630805">
    <property type="component" value="Unassembled WGS sequence"/>
</dbReference>
<dbReference type="PANTHER" id="PTHR42943">
    <property type="entry name" value="GLUTATHIONE S-TRANSFERASE KAPPA"/>
    <property type="match status" value="1"/>
</dbReference>
<dbReference type="GO" id="GO:0016853">
    <property type="term" value="F:isomerase activity"/>
    <property type="evidence" value="ECO:0007669"/>
    <property type="project" value="UniProtKB-KW"/>
</dbReference>
<comment type="catalytic activity">
    <reaction evidence="1">
        <text>2-hydroxychromene-2-carboxylate = (3E)-4-(2-hydroxyphenyl)-2-oxobut-3-enoate</text>
        <dbReference type="Rhea" id="RHEA:27401"/>
        <dbReference type="ChEBI" id="CHEBI:59350"/>
        <dbReference type="ChEBI" id="CHEBI:59353"/>
        <dbReference type="EC" id="5.99.1.4"/>
    </reaction>
</comment>
<dbReference type="PANTHER" id="PTHR42943:SF2">
    <property type="entry name" value="GLUTATHIONE S-TRANSFERASE KAPPA 1"/>
    <property type="match status" value="1"/>
</dbReference>
<keyword evidence="1 3" id="KW-0413">Isomerase</keyword>
<dbReference type="InterPro" id="IPR014440">
    <property type="entry name" value="HCCAis_GSTk"/>
</dbReference>
<dbReference type="InterPro" id="IPR044087">
    <property type="entry name" value="NahD-like"/>
</dbReference>
<dbReference type="SUPFAM" id="SSF52833">
    <property type="entry name" value="Thioredoxin-like"/>
    <property type="match status" value="1"/>
</dbReference>
<dbReference type="Pfam" id="PF01323">
    <property type="entry name" value="DSBA"/>
    <property type="match status" value="1"/>
</dbReference>
<organism evidence="3 4">
    <name type="scientific">Ruegeria haliotis</name>
    <dbReference type="NCBI Taxonomy" id="2747601"/>
    <lineage>
        <taxon>Bacteria</taxon>
        <taxon>Pseudomonadati</taxon>
        <taxon>Pseudomonadota</taxon>
        <taxon>Alphaproteobacteria</taxon>
        <taxon>Rhodobacterales</taxon>
        <taxon>Roseobacteraceae</taxon>
        <taxon>Ruegeria</taxon>
    </lineage>
</organism>
<gene>
    <name evidence="3" type="ORF">HW561_12040</name>
</gene>
<sequence>MATTVQFWFEFASTYSYLSAMRIVKVAATQGVVIEWQPFLLGPIFAEQGWKTSPFNLYPAKGRYMWRDMERLCAKRGLPLVQPEPFPQNSLQAARVTLSLEDQQQRAAFVRAVYTAEFGEGRNISESGVLRGCLDAAGLPSDVLDRAQDPDIKNALFEQTARAKENGLFGAPSFIVGTELFWGDDRLDDAILHATSI</sequence>
<proteinExistence type="inferred from homology"/>
<dbReference type="Gene3D" id="3.40.30.10">
    <property type="entry name" value="Glutaredoxin"/>
    <property type="match status" value="1"/>
</dbReference>
<dbReference type="InterPro" id="IPR001853">
    <property type="entry name" value="DSBA-like_thioredoxin_dom"/>
</dbReference>
<evidence type="ECO:0000313" key="4">
    <source>
        <dbReference type="Proteomes" id="UP000630805"/>
    </source>
</evidence>
<evidence type="ECO:0000256" key="1">
    <source>
        <dbReference type="PIRNR" id="PIRNR006386"/>
    </source>
</evidence>
<protein>
    <recommendedName>
        <fullName evidence="1">2-hydroxychromene-2-carboxylate isomerase</fullName>
        <ecNumber evidence="1">5.99.1.4</ecNumber>
    </recommendedName>
</protein>
<evidence type="ECO:0000259" key="2">
    <source>
        <dbReference type="Pfam" id="PF01323"/>
    </source>
</evidence>
<dbReference type="InterPro" id="IPR051924">
    <property type="entry name" value="GST_Kappa/NadH"/>
</dbReference>
<accession>A0ABX2PQU1</accession>
<dbReference type="EMBL" id="JABXWT010000005">
    <property type="protein sequence ID" value="NVO56518.1"/>
    <property type="molecule type" value="Genomic_DNA"/>
</dbReference>
<keyword evidence="4" id="KW-1185">Reference proteome</keyword>
<dbReference type="RefSeq" id="WP_176865069.1">
    <property type="nucleotide sequence ID" value="NZ_JABXWT010000005.1"/>
</dbReference>
<comment type="caution">
    <text evidence="3">The sequence shown here is derived from an EMBL/GenBank/DDBJ whole genome shotgun (WGS) entry which is preliminary data.</text>
</comment>
<dbReference type="EC" id="5.99.1.4" evidence="1"/>
<comment type="similarity">
    <text evidence="1">Belongs to the GST superfamily. NadH family.</text>
</comment>
<name>A0ABX2PQU1_9RHOB</name>
<dbReference type="InterPro" id="IPR036249">
    <property type="entry name" value="Thioredoxin-like_sf"/>
</dbReference>